<feature type="coiled-coil region" evidence="1">
    <location>
        <begin position="127"/>
        <end position="272"/>
    </location>
</feature>
<accession>A0A7R9JTE2</accession>
<dbReference type="GO" id="GO:0031267">
    <property type="term" value="F:small GTPase binding"/>
    <property type="evidence" value="ECO:0007669"/>
    <property type="project" value="TreeGrafter"/>
</dbReference>
<sequence>MVNPFCTLIDISMGDALLNTMDERNSNIELVISSSSEKETSYLCADNSLINLENLNTLEDKGIDLALNKSTEIIVNSEPKDYDTSEGNSTPTIKNQIIVEIDTQVSDESKKQLPNGVSGSLLNQPAYRTVIQELLHLKEQIAVLKSEINKLEAENQRLEADRSHDIYLVQLETLEKTIGQQQNELQQAKKQAEASNRNFTHLKLELEQKIDKLMKLYESATREKEAMVVRYAVSEKEVIDQKKERETLEKRLKETSKEKELLLGKLKNLTADKTRVSQMLDSKCHESTTFQKENEKLKEDLRSREIKIKWTQNKLHMEMDANKEAQASLGKAMQKLQESREECEQIRQDSQAMIRAYQQSQENKTQTLDQQLKEQQAKLIIERHEWEHEEETRRQLQQEIENLKKKQEIIINENNTISLKVQSLEKERLEYEQNLSRLKTTMDSQRQEVVDMRAQLAEMEALRVQLQYQLEKLLASQSEVERLRLSNADLQQDMAGCREREAELLDFTQKLTDKNVRLQSEFSATEAKAQQLELELIPLQRQITELESRLTALTTSLQQERQQRQGESQLLARHLAEKTQRADVLAQQLEDQQGENQVLKRKQAAALKVKSFTPITAAEWFWELSTISGQPDYIKDELTRELQQSRKRLEAYEASSCTNSLGHDSRTSSCSSLNTVEAAFAPYIANATDSSGLGQPSPPIEPDRQALIERIVKLQRANARKTEKLEFLEEHSRQLVTELQKKSHIILSYIMREQDGALSSNSMDQNKAEVTKHGGIMASVYSSKPVDNSMTLELSLEINRKLQAVLEDILLKNITLKENIDTLGSEIARLTSGMASDVQS</sequence>
<dbReference type="AlphaFoldDB" id="A0A7R9JTE2"/>
<dbReference type="InterPro" id="IPR038830">
    <property type="entry name" value="CCDC186"/>
</dbReference>
<name>A0A7R9JTE2_TIMGE</name>
<gene>
    <name evidence="2" type="ORF">TGEB3V08_LOCUS3032</name>
</gene>
<dbReference type="GO" id="GO:0005802">
    <property type="term" value="C:trans-Golgi network"/>
    <property type="evidence" value="ECO:0007669"/>
    <property type="project" value="TreeGrafter"/>
</dbReference>
<evidence type="ECO:0000313" key="2">
    <source>
        <dbReference type="EMBL" id="CAD7589027.1"/>
    </source>
</evidence>
<evidence type="ECO:0000256" key="1">
    <source>
        <dbReference type="SAM" id="Coils"/>
    </source>
</evidence>
<evidence type="ECO:0008006" key="3">
    <source>
        <dbReference type="Google" id="ProtNLM"/>
    </source>
</evidence>
<feature type="coiled-coil region" evidence="1">
    <location>
        <begin position="322"/>
        <end position="602"/>
    </location>
</feature>
<protein>
    <recommendedName>
        <fullName evidence="3">Coiled-coil domain-containing protein 186</fullName>
    </recommendedName>
</protein>
<dbReference type="EMBL" id="OE839937">
    <property type="protein sequence ID" value="CAD7589027.1"/>
    <property type="molecule type" value="Genomic_DNA"/>
</dbReference>
<organism evidence="2">
    <name type="scientific">Timema genevievae</name>
    <name type="common">Walking stick</name>
    <dbReference type="NCBI Taxonomy" id="629358"/>
    <lineage>
        <taxon>Eukaryota</taxon>
        <taxon>Metazoa</taxon>
        <taxon>Ecdysozoa</taxon>
        <taxon>Arthropoda</taxon>
        <taxon>Hexapoda</taxon>
        <taxon>Insecta</taxon>
        <taxon>Pterygota</taxon>
        <taxon>Neoptera</taxon>
        <taxon>Polyneoptera</taxon>
        <taxon>Phasmatodea</taxon>
        <taxon>Timematodea</taxon>
        <taxon>Timematoidea</taxon>
        <taxon>Timematidae</taxon>
        <taxon>Timema</taxon>
    </lineage>
</organism>
<dbReference type="PANTHER" id="PTHR18911">
    <property type="entry name" value="CTCL TUMOR ANTIGEN HD-CL-01"/>
    <property type="match status" value="1"/>
</dbReference>
<reference evidence="2" key="1">
    <citation type="submission" date="2020-11" db="EMBL/GenBank/DDBJ databases">
        <authorList>
            <person name="Tran Van P."/>
        </authorList>
    </citation>
    <scope>NUCLEOTIDE SEQUENCE</scope>
</reference>
<feature type="coiled-coil region" evidence="1">
    <location>
        <begin position="704"/>
        <end position="731"/>
    </location>
</feature>
<keyword evidence="1" id="KW-0175">Coiled coil</keyword>
<dbReference type="GO" id="GO:0099518">
    <property type="term" value="P:vesicle cytoskeletal trafficking"/>
    <property type="evidence" value="ECO:0007669"/>
    <property type="project" value="TreeGrafter"/>
</dbReference>
<dbReference type="PANTHER" id="PTHR18911:SF5">
    <property type="entry name" value="COILED-COIL DOMAIN-CONTAINING PROTEIN 186"/>
    <property type="match status" value="1"/>
</dbReference>
<proteinExistence type="predicted"/>